<feature type="domain" description="H repeat-associated protein N-terminal" evidence="1">
    <location>
        <begin position="1"/>
        <end position="65"/>
    </location>
</feature>
<dbReference type="NCBIfam" id="NF033564">
    <property type="entry name" value="transpos_ISAs1"/>
    <property type="match status" value="1"/>
</dbReference>
<dbReference type="Pfam" id="PF13808">
    <property type="entry name" value="DDE_Tnp_1_assoc"/>
    <property type="match status" value="1"/>
</dbReference>
<gene>
    <name evidence="2" type="ORF">MNB_SM-5-1474</name>
</gene>
<evidence type="ECO:0000259" key="1">
    <source>
        <dbReference type="Pfam" id="PF13808"/>
    </source>
</evidence>
<proteinExistence type="predicted"/>
<dbReference type="InterPro" id="IPR032806">
    <property type="entry name" value="YbfD_N"/>
</dbReference>
<sequence length="154" mass="17327">MFMSLLATLSGANGYMDMELWIKSKKRELQKFLGHAFIAPADNTIRNVFLNIDTKKLDKLFEEWAHKVANTSNISTIRVVASDGKTMRGSNNKIRNEKARHIVSLFLAEEKLALAQTEVDDKSNEIPALLSLLNSLKLDNCVITVDALHTQKKL</sequence>
<dbReference type="PANTHER" id="PTHR30298:SF0">
    <property type="entry name" value="PROTEIN YBFL-RELATED"/>
    <property type="match status" value="1"/>
</dbReference>
<dbReference type="InterPro" id="IPR047647">
    <property type="entry name" value="ISAs1_transpos"/>
</dbReference>
<dbReference type="EMBL" id="FPHH01000157">
    <property type="protein sequence ID" value="SFV70762.1"/>
    <property type="molecule type" value="Genomic_DNA"/>
</dbReference>
<dbReference type="PANTHER" id="PTHR30298">
    <property type="entry name" value="H REPEAT-ASSOCIATED PREDICTED TRANSPOSASE"/>
    <property type="match status" value="1"/>
</dbReference>
<dbReference type="AlphaFoldDB" id="A0A1W1CYM1"/>
<reference evidence="2" key="1">
    <citation type="submission" date="2016-10" db="EMBL/GenBank/DDBJ databases">
        <authorList>
            <person name="de Groot N.N."/>
        </authorList>
    </citation>
    <scope>NUCLEOTIDE SEQUENCE</scope>
</reference>
<name>A0A1W1CYM1_9ZZZZ</name>
<protein>
    <submittedName>
        <fullName evidence="2">Mobile element protein</fullName>
    </submittedName>
</protein>
<dbReference type="InterPro" id="IPR051698">
    <property type="entry name" value="Transposase_11-like"/>
</dbReference>
<evidence type="ECO:0000313" key="2">
    <source>
        <dbReference type="EMBL" id="SFV70762.1"/>
    </source>
</evidence>
<accession>A0A1W1CYM1</accession>
<organism evidence="2">
    <name type="scientific">hydrothermal vent metagenome</name>
    <dbReference type="NCBI Taxonomy" id="652676"/>
    <lineage>
        <taxon>unclassified sequences</taxon>
        <taxon>metagenomes</taxon>
        <taxon>ecological metagenomes</taxon>
    </lineage>
</organism>